<dbReference type="EMBL" id="VSRR010001533">
    <property type="protein sequence ID" value="MPC25952.1"/>
    <property type="molecule type" value="Genomic_DNA"/>
</dbReference>
<feature type="region of interest" description="Disordered" evidence="1">
    <location>
        <begin position="185"/>
        <end position="217"/>
    </location>
</feature>
<accession>A0A5B7DWA2</accession>
<protein>
    <submittedName>
        <fullName evidence="2">Uncharacterized protein</fullName>
    </submittedName>
</protein>
<sequence>MMRCGQEETEERSDAPGHLRLSRGRPVRQACHAGDSSSVFSQRVQYSDTLLSGIAMRPEGSLRIKTAPRPPSVPASALPLFGSAPLCAFIRPPAATARSAPGERGAPVTWSAPGLSWESSSHDELQPCTRATAGVRRPRGVWRGGPSCPCLGRALQTDGWRGLRGAAPAGFQTFSAAVPVNHNDAASFPPAQAPPLPAAPPAPRPQPLATAAGGRQRGVVKMVTATASVAPRPPAVSWDEAGPGESPAAVRGQGGGQRVGAGGGRGAAALPLRVTSPLHLKSAQTVHDPRQSRTQLCGAGRLCLSHYDTLFTIARPGGTGSEIKSGSLSVAVGAWLREAEGLLEPLNRLRGLEPIRENLYRSISAPFPARSTLGRRLRRVLRAAPVITFTSRVLQEAISQRSTGHNDEDGKSLIFPRLTFRRPFYAVFLSSLFFLSPTLHPTHPPQTHPEVPYIFSSGHDLSHCLTDPPTKSFILRTFSAMLSHYTLRFAAARTN</sequence>
<organism evidence="2 3">
    <name type="scientific">Portunus trituberculatus</name>
    <name type="common">Swimming crab</name>
    <name type="synonym">Neptunus trituberculatus</name>
    <dbReference type="NCBI Taxonomy" id="210409"/>
    <lineage>
        <taxon>Eukaryota</taxon>
        <taxon>Metazoa</taxon>
        <taxon>Ecdysozoa</taxon>
        <taxon>Arthropoda</taxon>
        <taxon>Crustacea</taxon>
        <taxon>Multicrustacea</taxon>
        <taxon>Malacostraca</taxon>
        <taxon>Eumalacostraca</taxon>
        <taxon>Eucarida</taxon>
        <taxon>Decapoda</taxon>
        <taxon>Pleocyemata</taxon>
        <taxon>Brachyura</taxon>
        <taxon>Eubrachyura</taxon>
        <taxon>Portunoidea</taxon>
        <taxon>Portunidae</taxon>
        <taxon>Portuninae</taxon>
        <taxon>Portunus</taxon>
    </lineage>
</organism>
<evidence type="ECO:0000256" key="1">
    <source>
        <dbReference type="SAM" id="MobiDB-lite"/>
    </source>
</evidence>
<evidence type="ECO:0000313" key="3">
    <source>
        <dbReference type="Proteomes" id="UP000324222"/>
    </source>
</evidence>
<reference evidence="2 3" key="1">
    <citation type="submission" date="2019-05" db="EMBL/GenBank/DDBJ databases">
        <title>Another draft genome of Portunus trituberculatus and its Hox gene families provides insights of decapod evolution.</title>
        <authorList>
            <person name="Jeong J.-H."/>
            <person name="Song I."/>
            <person name="Kim S."/>
            <person name="Choi T."/>
            <person name="Kim D."/>
            <person name="Ryu S."/>
            <person name="Kim W."/>
        </authorList>
    </citation>
    <scope>NUCLEOTIDE SEQUENCE [LARGE SCALE GENOMIC DNA]</scope>
    <source>
        <tissue evidence="2">Muscle</tissue>
    </source>
</reference>
<feature type="region of interest" description="Disordered" evidence="1">
    <location>
        <begin position="231"/>
        <end position="265"/>
    </location>
</feature>
<dbReference type="AlphaFoldDB" id="A0A5B7DWA2"/>
<feature type="compositionally biased region" description="Gly residues" evidence="1">
    <location>
        <begin position="252"/>
        <end position="265"/>
    </location>
</feature>
<evidence type="ECO:0000313" key="2">
    <source>
        <dbReference type="EMBL" id="MPC25952.1"/>
    </source>
</evidence>
<comment type="caution">
    <text evidence="2">The sequence shown here is derived from an EMBL/GenBank/DDBJ whole genome shotgun (WGS) entry which is preliminary data.</text>
</comment>
<feature type="region of interest" description="Disordered" evidence="1">
    <location>
        <begin position="1"/>
        <end position="28"/>
    </location>
</feature>
<name>A0A5B7DWA2_PORTR</name>
<gene>
    <name evidence="2" type="ORF">E2C01_019076</name>
</gene>
<dbReference type="Proteomes" id="UP000324222">
    <property type="component" value="Unassembled WGS sequence"/>
</dbReference>
<proteinExistence type="predicted"/>
<keyword evidence="3" id="KW-1185">Reference proteome</keyword>
<feature type="compositionally biased region" description="Pro residues" evidence="1">
    <location>
        <begin position="191"/>
        <end position="206"/>
    </location>
</feature>